<feature type="region of interest" description="Disordered" evidence="1">
    <location>
        <begin position="217"/>
        <end position="241"/>
    </location>
</feature>
<gene>
    <name evidence="2" type="ORF">K505DRAFT_399422</name>
</gene>
<feature type="region of interest" description="Disordered" evidence="1">
    <location>
        <begin position="123"/>
        <end position="200"/>
    </location>
</feature>
<reference evidence="2" key="1">
    <citation type="journal article" date="2020" name="Stud. Mycol.">
        <title>101 Dothideomycetes genomes: a test case for predicting lifestyles and emergence of pathogens.</title>
        <authorList>
            <person name="Haridas S."/>
            <person name="Albert R."/>
            <person name="Binder M."/>
            <person name="Bloem J."/>
            <person name="Labutti K."/>
            <person name="Salamov A."/>
            <person name="Andreopoulos B."/>
            <person name="Baker S."/>
            <person name="Barry K."/>
            <person name="Bills G."/>
            <person name="Bluhm B."/>
            <person name="Cannon C."/>
            <person name="Castanera R."/>
            <person name="Culley D."/>
            <person name="Daum C."/>
            <person name="Ezra D."/>
            <person name="Gonzalez J."/>
            <person name="Henrissat B."/>
            <person name="Kuo A."/>
            <person name="Liang C."/>
            <person name="Lipzen A."/>
            <person name="Lutzoni F."/>
            <person name="Magnuson J."/>
            <person name="Mondo S."/>
            <person name="Nolan M."/>
            <person name="Ohm R."/>
            <person name="Pangilinan J."/>
            <person name="Park H.-J."/>
            <person name="Ramirez L."/>
            <person name="Alfaro M."/>
            <person name="Sun H."/>
            <person name="Tritt A."/>
            <person name="Yoshinaga Y."/>
            <person name="Zwiers L.-H."/>
            <person name="Turgeon B."/>
            <person name="Goodwin S."/>
            <person name="Spatafora J."/>
            <person name="Crous P."/>
            <person name="Grigoriev I."/>
        </authorList>
    </citation>
    <scope>NUCLEOTIDE SEQUENCE</scope>
    <source>
        <strain evidence="2">CBS 109.77</strain>
    </source>
</reference>
<sequence length="315" mass="34037">MAHITYATAVPDAPEATHTDDDSKPTTKTDEVFYKTAAETSSPSSADDVVVGLPSKILRLPNPLVAVTSSLAPPGIPQDKDNKRPFRYATLLEGSYIPLYWTPSSKLDRPTWRYGSSEENGGMWAGAENQKRTPSAEEITVSSHYSKATKVPRTPTATTASISPDREKDGGKKVIGGGKKSGKKIGGSGEVSTTISRYSQPSPPGWSKIWWAKPVPKPQRGKRALESPSTAAAVTPTPTPTAMKIPQNIGTTGPLSLNMKKDGGRGQSSAAIRRHSLPVLWRWFRRWWDPPSQPTAGAQKDGGTLEPDVKIHYIQ</sequence>
<feature type="compositionally biased region" description="Polar residues" evidence="1">
    <location>
        <begin position="190"/>
        <end position="200"/>
    </location>
</feature>
<feature type="compositionally biased region" description="Gly residues" evidence="1">
    <location>
        <begin position="173"/>
        <end position="189"/>
    </location>
</feature>
<keyword evidence="3" id="KW-1185">Reference proteome</keyword>
<organism evidence="2 3">
    <name type="scientific">Melanomma pulvis-pyrius CBS 109.77</name>
    <dbReference type="NCBI Taxonomy" id="1314802"/>
    <lineage>
        <taxon>Eukaryota</taxon>
        <taxon>Fungi</taxon>
        <taxon>Dikarya</taxon>
        <taxon>Ascomycota</taxon>
        <taxon>Pezizomycotina</taxon>
        <taxon>Dothideomycetes</taxon>
        <taxon>Pleosporomycetidae</taxon>
        <taxon>Pleosporales</taxon>
        <taxon>Melanommataceae</taxon>
        <taxon>Melanomma</taxon>
    </lineage>
</organism>
<dbReference type="EMBL" id="MU002494">
    <property type="protein sequence ID" value="KAF2786304.1"/>
    <property type="molecule type" value="Genomic_DNA"/>
</dbReference>
<protein>
    <submittedName>
        <fullName evidence="2">Uncharacterized protein</fullName>
    </submittedName>
</protein>
<accession>A0A6A6WQV3</accession>
<dbReference type="AlphaFoldDB" id="A0A6A6WQV3"/>
<evidence type="ECO:0000313" key="2">
    <source>
        <dbReference type="EMBL" id="KAF2786304.1"/>
    </source>
</evidence>
<dbReference type="Proteomes" id="UP000799757">
    <property type="component" value="Unassembled WGS sequence"/>
</dbReference>
<proteinExistence type="predicted"/>
<name>A0A6A6WQV3_9PLEO</name>
<feature type="compositionally biased region" description="Basic and acidic residues" evidence="1">
    <location>
        <begin position="15"/>
        <end position="29"/>
    </location>
</feature>
<evidence type="ECO:0000313" key="3">
    <source>
        <dbReference type="Proteomes" id="UP000799757"/>
    </source>
</evidence>
<feature type="region of interest" description="Disordered" evidence="1">
    <location>
        <begin position="1"/>
        <end position="29"/>
    </location>
</feature>
<feature type="compositionally biased region" description="Low complexity" evidence="1">
    <location>
        <begin position="227"/>
        <end position="241"/>
    </location>
</feature>
<evidence type="ECO:0000256" key="1">
    <source>
        <dbReference type="SAM" id="MobiDB-lite"/>
    </source>
</evidence>